<feature type="transmembrane region" description="Helical" evidence="1">
    <location>
        <begin position="77"/>
        <end position="97"/>
    </location>
</feature>
<protein>
    <submittedName>
        <fullName evidence="2">Uncharacterized protein</fullName>
    </submittedName>
</protein>
<dbReference type="PATRIC" id="fig|39777.7.peg.456"/>
<dbReference type="AlphaFoldDB" id="A0A133S6E9"/>
<evidence type="ECO:0000313" key="3">
    <source>
        <dbReference type="Proteomes" id="UP000070226"/>
    </source>
</evidence>
<feature type="transmembrane region" description="Helical" evidence="1">
    <location>
        <begin position="155"/>
        <end position="176"/>
    </location>
</feature>
<evidence type="ECO:0000313" key="2">
    <source>
        <dbReference type="EMBL" id="KXA65243.1"/>
    </source>
</evidence>
<dbReference type="STRING" id="39777.B7L28_01350"/>
<dbReference type="RefSeq" id="WP_060807238.1">
    <property type="nucleotide sequence ID" value="NZ_KQ958055.1"/>
</dbReference>
<feature type="transmembrane region" description="Helical" evidence="1">
    <location>
        <begin position="6"/>
        <end position="31"/>
    </location>
</feature>
<keyword evidence="1" id="KW-0812">Transmembrane</keyword>
<feature type="transmembrane region" description="Helical" evidence="1">
    <location>
        <begin position="43"/>
        <end position="61"/>
    </location>
</feature>
<dbReference type="Proteomes" id="UP000070226">
    <property type="component" value="Unassembled WGS sequence"/>
</dbReference>
<sequence length="267" mass="30878">MNYEFIAVISAFIFCFVFGLLLSLHPAALVVGNHSPLHTYSRWTRWSAYVALILLVLRIDITVTDSMVPSSWMFSEWFQLVTIVIFALVLLQTLGFVDVTHGERNVQFHYWQVEQGYSLNSWMERYLQQHPGQVAGALVNYCYVLWMTWRSMWPAILMLFWYKLWAVEVNGLLSPIISRKEHMPDVVSYLIVDPHILTYTLAGFLWGHIVLHERKNIILYGNSRAFQFVLSRLIVIVGSLLWIGIAVAIVTVPVTWDSVINTLSKIR</sequence>
<keyword evidence="1" id="KW-1133">Transmembrane helix</keyword>
<reference evidence="2 3" key="1">
    <citation type="submission" date="2016-01" db="EMBL/GenBank/DDBJ databases">
        <authorList>
            <person name="Oliw E.H."/>
        </authorList>
    </citation>
    <scope>NUCLEOTIDE SEQUENCE [LARGE SCALE GENOMIC DNA]</scope>
    <source>
        <strain evidence="2 3">CMW7756B</strain>
    </source>
</reference>
<feature type="transmembrane region" description="Helical" evidence="1">
    <location>
        <begin position="196"/>
        <end position="212"/>
    </location>
</feature>
<accession>A0A133S6E9</accession>
<keyword evidence="1" id="KW-0472">Membrane</keyword>
<gene>
    <name evidence="2" type="ORF">HMPREF3233_00467</name>
</gene>
<dbReference type="EMBL" id="LRQT01000008">
    <property type="protein sequence ID" value="KXA65243.1"/>
    <property type="molecule type" value="Genomic_DNA"/>
</dbReference>
<proteinExistence type="predicted"/>
<organism evidence="2">
    <name type="scientific">Veillonella atypica</name>
    <dbReference type="NCBI Taxonomy" id="39777"/>
    <lineage>
        <taxon>Bacteria</taxon>
        <taxon>Bacillati</taxon>
        <taxon>Bacillota</taxon>
        <taxon>Negativicutes</taxon>
        <taxon>Veillonellales</taxon>
        <taxon>Veillonellaceae</taxon>
        <taxon>Veillonella</taxon>
    </lineage>
</organism>
<name>A0A133S6E9_9FIRM</name>
<feature type="transmembrane region" description="Helical" evidence="1">
    <location>
        <begin position="233"/>
        <end position="256"/>
    </location>
</feature>
<comment type="caution">
    <text evidence="2">The sequence shown here is derived from an EMBL/GenBank/DDBJ whole genome shotgun (WGS) entry which is preliminary data.</text>
</comment>
<evidence type="ECO:0000256" key="1">
    <source>
        <dbReference type="SAM" id="Phobius"/>
    </source>
</evidence>